<protein>
    <recommendedName>
        <fullName evidence="5">NADH-ubiquinone oxidoreductase chain 6</fullName>
    </recommendedName>
</protein>
<name>A0A9D4Y3B0_PEA</name>
<evidence type="ECO:0000313" key="4">
    <source>
        <dbReference type="Proteomes" id="UP001058974"/>
    </source>
</evidence>
<dbReference type="InterPro" id="IPR042106">
    <property type="entry name" value="Nuo/plastoQ_OxRdtase_6_NuoJ"/>
</dbReference>
<organism evidence="3 4">
    <name type="scientific">Pisum sativum</name>
    <name type="common">Garden pea</name>
    <name type="synonym">Lathyrus oleraceus</name>
    <dbReference type="NCBI Taxonomy" id="3888"/>
    <lineage>
        <taxon>Eukaryota</taxon>
        <taxon>Viridiplantae</taxon>
        <taxon>Streptophyta</taxon>
        <taxon>Embryophyta</taxon>
        <taxon>Tracheophyta</taxon>
        <taxon>Spermatophyta</taxon>
        <taxon>Magnoliopsida</taxon>
        <taxon>eudicotyledons</taxon>
        <taxon>Gunneridae</taxon>
        <taxon>Pentapetalae</taxon>
        <taxon>rosids</taxon>
        <taxon>fabids</taxon>
        <taxon>Fabales</taxon>
        <taxon>Fabaceae</taxon>
        <taxon>Papilionoideae</taxon>
        <taxon>50 kb inversion clade</taxon>
        <taxon>NPAAA clade</taxon>
        <taxon>Hologalegina</taxon>
        <taxon>IRL clade</taxon>
        <taxon>Fabeae</taxon>
        <taxon>Lathyrus</taxon>
    </lineage>
</organism>
<dbReference type="GO" id="GO:0008137">
    <property type="term" value="F:NADH dehydrogenase (ubiquinone) activity"/>
    <property type="evidence" value="ECO:0007669"/>
    <property type="project" value="InterPro"/>
</dbReference>
<dbReference type="PANTHER" id="PTHR33269">
    <property type="entry name" value="NADH-UBIQUINONE OXIDOREDUCTASE CHAIN 6"/>
    <property type="match status" value="1"/>
</dbReference>
<dbReference type="Proteomes" id="UP001058974">
    <property type="component" value="Chromosome 3"/>
</dbReference>
<evidence type="ECO:0000256" key="2">
    <source>
        <dbReference type="SAM" id="Phobius"/>
    </source>
</evidence>
<gene>
    <name evidence="3" type="ORF">KIW84_035292</name>
</gene>
<comment type="similarity">
    <text evidence="1">Belongs to the complex I subunit 6 family.</text>
</comment>
<dbReference type="PANTHER" id="PTHR33269:SF17">
    <property type="entry name" value="NADH-UBIQUINONE OXIDOREDUCTASE CHAIN 6"/>
    <property type="match status" value="1"/>
</dbReference>
<evidence type="ECO:0008006" key="5">
    <source>
        <dbReference type="Google" id="ProtNLM"/>
    </source>
</evidence>
<accession>A0A9D4Y3B0</accession>
<keyword evidence="2" id="KW-1133">Transmembrane helix</keyword>
<reference evidence="3 4" key="1">
    <citation type="journal article" date="2022" name="Nat. Genet.">
        <title>Improved pea reference genome and pan-genome highlight genomic features and evolutionary characteristics.</title>
        <authorList>
            <person name="Yang T."/>
            <person name="Liu R."/>
            <person name="Luo Y."/>
            <person name="Hu S."/>
            <person name="Wang D."/>
            <person name="Wang C."/>
            <person name="Pandey M.K."/>
            <person name="Ge S."/>
            <person name="Xu Q."/>
            <person name="Li N."/>
            <person name="Li G."/>
            <person name="Huang Y."/>
            <person name="Saxena R.K."/>
            <person name="Ji Y."/>
            <person name="Li M."/>
            <person name="Yan X."/>
            <person name="He Y."/>
            <person name="Liu Y."/>
            <person name="Wang X."/>
            <person name="Xiang C."/>
            <person name="Varshney R.K."/>
            <person name="Ding H."/>
            <person name="Gao S."/>
            <person name="Zong X."/>
        </authorList>
    </citation>
    <scope>NUCLEOTIDE SEQUENCE [LARGE SCALE GENOMIC DNA]</scope>
    <source>
        <strain evidence="3 4">cv. Zhongwan 6</strain>
    </source>
</reference>
<dbReference type="EMBL" id="JAMSHJ010000003">
    <property type="protein sequence ID" value="KAI5431074.1"/>
    <property type="molecule type" value="Genomic_DNA"/>
</dbReference>
<keyword evidence="2" id="KW-0812">Transmembrane</keyword>
<evidence type="ECO:0000256" key="1">
    <source>
        <dbReference type="ARBA" id="ARBA00005698"/>
    </source>
</evidence>
<sequence length="279" mass="30983">MILSVLSSPALVSGLMVARAKNPVHSVLFPIPVFRDTSGLLILLGLDFSAMIFLVVHIGAIAVSFLFVVMMFHIQIAEIHEEVLRYLPEDYNEEDDRPTHDRLKGKSPGDIGSNPISEMAVIYNRKNSSAADPTVKDYLSTEGHYPECIRLTALVPKHLIRPFGVYDMTGRCTNDRIQPPPSIDTSALLSRTVHLEREPRGAVMSSPRFVLLLSNFCHLHGGSSCNDLRFFRNGVGQLVYRPSRSSLELTSLLNPASLLAGKPLLYEAENDRSKTEKIE</sequence>
<proteinExistence type="inferred from homology"/>
<keyword evidence="2" id="KW-0472">Membrane</keyword>
<dbReference type="AlphaFoldDB" id="A0A9D4Y3B0"/>
<comment type="caution">
    <text evidence="3">The sequence shown here is derived from an EMBL/GenBank/DDBJ whole genome shotgun (WGS) entry which is preliminary data.</text>
</comment>
<dbReference type="InterPro" id="IPR001457">
    <property type="entry name" value="NADH_UbQ/plastoQ_OxRdtase_su6"/>
</dbReference>
<dbReference type="Pfam" id="PF00499">
    <property type="entry name" value="Oxidored_q3"/>
    <property type="match status" value="1"/>
</dbReference>
<evidence type="ECO:0000313" key="3">
    <source>
        <dbReference type="EMBL" id="KAI5431074.1"/>
    </source>
</evidence>
<dbReference type="Gene3D" id="1.20.120.1200">
    <property type="entry name" value="NADH-ubiquinone/plastoquinone oxidoreductase chain 6, subunit NuoJ"/>
    <property type="match status" value="1"/>
</dbReference>
<feature type="transmembrane region" description="Helical" evidence="2">
    <location>
        <begin position="44"/>
        <end position="69"/>
    </location>
</feature>
<keyword evidence="4" id="KW-1185">Reference proteome</keyword>
<dbReference type="Gramene" id="Psat03G0529200-T1">
    <property type="protein sequence ID" value="KAI5431074.1"/>
    <property type="gene ID" value="KIW84_035292"/>
</dbReference>